<dbReference type="GO" id="GO:0005506">
    <property type="term" value="F:iron ion binding"/>
    <property type="evidence" value="ECO:0007669"/>
    <property type="project" value="InterPro"/>
</dbReference>
<accession>A0AAD8ZGK1</accession>
<dbReference type="EMBL" id="JAROKS010000012">
    <property type="protein sequence ID" value="KAK1798726.1"/>
    <property type="molecule type" value="Genomic_DNA"/>
</dbReference>
<evidence type="ECO:0000256" key="7">
    <source>
        <dbReference type="ARBA" id="ARBA00022490"/>
    </source>
</evidence>
<dbReference type="InterPro" id="IPR036396">
    <property type="entry name" value="Cyt_P450_sf"/>
</dbReference>
<dbReference type="InterPro" id="IPR036028">
    <property type="entry name" value="SH3-like_dom_sf"/>
</dbReference>
<evidence type="ECO:0000256" key="1">
    <source>
        <dbReference type="ARBA" id="ARBA00004245"/>
    </source>
</evidence>
<keyword evidence="9 13" id="KW-0408">Iron</keyword>
<dbReference type="InterPro" id="IPR001128">
    <property type="entry name" value="Cyt_P450"/>
</dbReference>
<feature type="region of interest" description="Disordered" evidence="15">
    <location>
        <begin position="876"/>
        <end position="916"/>
    </location>
</feature>
<dbReference type="PANTHER" id="PTHR24280">
    <property type="entry name" value="CYTOCHROME P450 20A1"/>
    <property type="match status" value="1"/>
</dbReference>
<evidence type="ECO:0000313" key="19">
    <source>
        <dbReference type="EMBL" id="KAK1798726.1"/>
    </source>
</evidence>
<dbReference type="Gene3D" id="1.10.630.10">
    <property type="entry name" value="Cytochrome P450"/>
    <property type="match status" value="1"/>
</dbReference>
<reference evidence="19" key="1">
    <citation type="submission" date="2023-03" db="EMBL/GenBank/DDBJ databases">
        <title>Electrophorus voltai genome.</title>
        <authorList>
            <person name="Bian C."/>
        </authorList>
    </citation>
    <scope>NUCLEOTIDE SEQUENCE</scope>
    <source>
        <strain evidence="19">CB-2022</strain>
        <tissue evidence="19">Muscle</tissue>
    </source>
</reference>
<evidence type="ECO:0000256" key="14">
    <source>
        <dbReference type="PROSITE-ProRule" id="PRU00192"/>
    </source>
</evidence>
<comment type="similarity">
    <text evidence="4">Belongs to the ABI family.</text>
</comment>
<feature type="binding site" description="axial binding residue" evidence="13">
    <location>
        <position position="410"/>
    </location>
    <ligand>
        <name>heme</name>
        <dbReference type="ChEBI" id="CHEBI:30413"/>
    </ligand>
    <ligandPart>
        <name>Fe</name>
        <dbReference type="ChEBI" id="CHEBI:18248"/>
    </ligandPart>
</feature>
<evidence type="ECO:0000256" key="13">
    <source>
        <dbReference type="PIRSR" id="PIRSR602401-1"/>
    </source>
</evidence>
<keyword evidence="11" id="KW-0206">Cytoskeleton</keyword>
<dbReference type="Gene3D" id="6.10.140.1620">
    <property type="match status" value="1"/>
</dbReference>
<dbReference type="Pfam" id="PF07815">
    <property type="entry name" value="Abi_HHR"/>
    <property type="match status" value="1"/>
</dbReference>
<evidence type="ECO:0000256" key="6">
    <source>
        <dbReference type="ARBA" id="ARBA00022443"/>
    </source>
</evidence>
<comment type="cofactor">
    <cofactor evidence="13">
        <name>heme</name>
        <dbReference type="ChEBI" id="CHEBI:30413"/>
    </cofactor>
</comment>
<dbReference type="GO" id="GO:0030027">
    <property type="term" value="C:lamellipodium"/>
    <property type="evidence" value="ECO:0007669"/>
    <property type="project" value="UniProtKB-SubCell"/>
</dbReference>
<dbReference type="GO" id="GO:0016705">
    <property type="term" value="F:oxidoreductase activity, acting on paired donors, with incorporation or reduction of molecular oxygen"/>
    <property type="evidence" value="ECO:0007669"/>
    <property type="project" value="InterPro"/>
</dbReference>
<dbReference type="PROSITE" id="PS50002">
    <property type="entry name" value="SH3"/>
    <property type="match status" value="1"/>
</dbReference>
<dbReference type="SUPFAM" id="SSF50044">
    <property type="entry name" value="SH3-domain"/>
    <property type="match status" value="1"/>
</dbReference>
<evidence type="ECO:0000256" key="8">
    <source>
        <dbReference type="ARBA" id="ARBA00022553"/>
    </source>
</evidence>
<evidence type="ECO:0000259" key="17">
    <source>
        <dbReference type="PROSITE" id="PS50002"/>
    </source>
</evidence>
<keyword evidence="16" id="KW-0812">Transmembrane</keyword>
<dbReference type="Proteomes" id="UP001239994">
    <property type="component" value="Unassembled WGS sequence"/>
</dbReference>
<evidence type="ECO:0000256" key="3">
    <source>
        <dbReference type="ARBA" id="ARBA00004510"/>
    </source>
</evidence>
<feature type="transmembrane region" description="Helical" evidence="16">
    <location>
        <begin position="6"/>
        <end position="23"/>
    </location>
</feature>
<feature type="compositionally biased region" description="Polar residues" evidence="15">
    <location>
        <begin position="815"/>
        <end position="847"/>
    </location>
</feature>
<protein>
    <recommendedName>
        <fullName evidence="21">SH3 domain-containing protein</fullName>
    </recommendedName>
</protein>
<feature type="domain" description="SH3" evidence="17">
    <location>
        <begin position="936"/>
        <end position="995"/>
    </location>
</feature>
<dbReference type="CDD" id="cd11972">
    <property type="entry name" value="SH3_Abi2"/>
    <property type="match status" value="1"/>
</dbReference>
<keyword evidence="12" id="KW-0966">Cell projection</keyword>
<dbReference type="GO" id="GO:0004497">
    <property type="term" value="F:monooxygenase activity"/>
    <property type="evidence" value="ECO:0007669"/>
    <property type="project" value="InterPro"/>
</dbReference>
<comment type="subcellular location">
    <subcellularLocation>
        <location evidence="2">Cell projection</location>
        <location evidence="2">Filopodium</location>
    </subcellularLocation>
    <subcellularLocation>
        <location evidence="3">Cell projection</location>
        <location evidence="3">Lamellipodium</location>
    </subcellularLocation>
    <subcellularLocation>
        <location evidence="1">Cytoplasm</location>
        <location evidence="1">Cytoskeleton</location>
    </subcellularLocation>
</comment>
<dbReference type="AlphaFoldDB" id="A0AAD8ZGK1"/>
<evidence type="ECO:0000256" key="2">
    <source>
        <dbReference type="ARBA" id="ARBA00004486"/>
    </source>
</evidence>
<dbReference type="Gene3D" id="2.30.30.40">
    <property type="entry name" value="SH3 Domains"/>
    <property type="match status" value="1"/>
</dbReference>
<keyword evidence="20" id="KW-1185">Reference proteome</keyword>
<feature type="compositionally biased region" description="Low complexity" evidence="15">
    <location>
        <begin position="694"/>
        <end position="723"/>
    </location>
</feature>
<feature type="compositionally biased region" description="Acidic residues" evidence="15">
    <location>
        <begin position="905"/>
        <end position="916"/>
    </location>
</feature>
<feature type="compositionally biased region" description="Polar residues" evidence="15">
    <location>
        <begin position="665"/>
        <end position="693"/>
    </location>
</feature>
<comment type="similarity">
    <text evidence="5">Belongs to the cytochrome P450 family.</text>
</comment>
<evidence type="ECO:0000256" key="15">
    <source>
        <dbReference type="SAM" id="MobiDB-lite"/>
    </source>
</evidence>
<dbReference type="InterPro" id="IPR012849">
    <property type="entry name" value="Abl-interactor_HHR_dom"/>
</dbReference>
<evidence type="ECO:0000256" key="16">
    <source>
        <dbReference type="SAM" id="Phobius"/>
    </source>
</evidence>
<keyword evidence="6 14" id="KW-0728">SH3 domain</keyword>
<feature type="region of interest" description="Disordered" evidence="15">
    <location>
        <begin position="617"/>
        <end position="768"/>
    </location>
</feature>
<keyword evidence="8" id="KW-0597">Phosphoprotein</keyword>
<sequence length="998" mass="109583">MLDFVIFAVTFVVILVGAVLYLYPSSRCASGVPGLNPTEEKDGNLQDIVNKGSLHEFLLGLHEQFGSVASFWFGRRPVVSLGSVDQLRQHINPNRTTDSFETMLKSLLGYQSGTGMAVTEALMRKKVYEGAINKTLDKNFPLLLKLVEELVGKWESYPESQHTPICAHLLGLAMKAVTQMAMGARFADDAEVIRFRKNHEAIWSEIGKGFLDGSLEKSYSRKACYASALAEMESVLKSVIKENSGRGSNQLTFMDSLLQAKLSERQIMEESMVFTLAGCVITANLCIWAVHFLSVSETVQEKLHQELTDVLGDEPVSLDKIPQLRYCQQVLSETVRAAKLTPIAARLQEVEGKVDGHVIPKETLVIYALGVVLQDADTWTLPYRFDPDRFTDESVMKSFSLLGFSGNQACPELRFAYTVAAVLLSALVQKLHLHRVEGQVVESRYELVTRPKDDTWITMAELQMLLEEEIPAGRGALLDSHANLERVAEYCESNYIQSPDKHRALEETKNYTTQSLASVAYLINTLANNVLQMLDIQASQLRRMESSINHISQTVDIHKEKVARREIGILTTNKNTSRTHKIIAPANPERPVRYIRKPIDYSLLDDVGHGVKVNAQNMKAGTTPRTAAPTQKPPSPPGPGKGTLGRHSPYRTLEPVRPPVVPNDYVQSPTRTTAPPLQSPARTASVNQRTRTYSSGSSGGSHPSSRSSSRENSGSGSVGVPIAVPTPAPPSAFPGSSAANNTAATTPVQGECTPPPPPRRRVPSSPSSFEMVQVGPFVSTHEARGNGPQFYSMNRPMTRQAAPSVGGSLPYRRPSSVTNQPNSAPQNTPLNVSQSQLNGGPHYNQNHVPVAPPPPSILQITPQIPLMGFAARVQETISDAPPPPPPSEEVEFVETAPPPPPPPPEDYDDGDEDEESAVVEYSDPYAEEDPPWAPRSYLEKVVAIYDYARDKEDELSFQEGAIIYVIKKNDDGWFEGVMNGTTGLFPGNYVESIMHYVD</sequence>
<keyword evidence="16" id="KW-1133">Transmembrane helix</keyword>
<dbReference type="InterPro" id="IPR001452">
    <property type="entry name" value="SH3_domain"/>
</dbReference>
<organism evidence="19 20">
    <name type="scientific">Electrophorus voltai</name>
    <dbReference type="NCBI Taxonomy" id="2609070"/>
    <lineage>
        <taxon>Eukaryota</taxon>
        <taxon>Metazoa</taxon>
        <taxon>Chordata</taxon>
        <taxon>Craniata</taxon>
        <taxon>Vertebrata</taxon>
        <taxon>Euteleostomi</taxon>
        <taxon>Actinopterygii</taxon>
        <taxon>Neopterygii</taxon>
        <taxon>Teleostei</taxon>
        <taxon>Ostariophysi</taxon>
        <taxon>Gymnotiformes</taxon>
        <taxon>Gymnotoidei</taxon>
        <taxon>Gymnotidae</taxon>
        <taxon>Electrophorus</taxon>
    </lineage>
</organism>
<dbReference type="InterPro" id="IPR000727">
    <property type="entry name" value="T_SNARE_dom"/>
</dbReference>
<name>A0AAD8ZGK1_9TELE</name>
<keyword evidence="10" id="KW-0175">Coiled coil</keyword>
<evidence type="ECO:0008006" key="21">
    <source>
        <dbReference type="Google" id="ProtNLM"/>
    </source>
</evidence>
<feature type="transmembrane region" description="Helical" evidence="16">
    <location>
        <begin position="271"/>
        <end position="293"/>
    </location>
</feature>
<evidence type="ECO:0000256" key="12">
    <source>
        <dbReference type="ARBA" id="ARBA00023273"/>
    </source>
</evidence>
<dbReference type="SMART" id="SM00326">
    <property type="entry name" value="SH3"/>
    <property type="match status" value="1"/>
</dbReference>
<evidence type="ECO:0000256" key="11">
    <source>
        <dbReference type="ARBA" id="ARBA00023212"/>
    </source>
</evidence>
<dbReference type="Pfam" id="PF00067">
    <property type="entry name" value="p450"/>
    <property type="match status" value="1"/>
</dbReference>
<evidence type="ECO:0000256" key="9">
    <source>
        <dbReference type="ARBA" id="ARBA00023004"/>
    </source>
</evidence>
<evidence type="ECO:0000256" key="10">
    <source>
        <dbReference type="ARBA" id="ARBA00023054"/>
    </source>
</evidence>
<feature type="region of interest" description="Disordered" evidence="15">
    <location>
        <begin position="780"/>
        <end position="852"/>
    </location>
</feature>
<gene>
    <name evidence="19" type="ORF">P4O66_007013</name>
</gene>
<dbReference type="GO" id="GO:0016020">
    <property type="term" value="C:membrane"/>
    <property type="evidence" value="ECO:0007669"/>
    <property type="project" value="TreeGrafter"/>
</dbReference>
<dbReference type="Pfam" id="PF14604">
    <property type="entry name" value="SH3_9"/>
    <property type="match status" value="1"/>
</dbReference>
<keyword evidence="13" id="KW-0479">Metal-binding</keyword>
<keyword evidence="16" id="KW-0472">Membrane</keyword>
<dbReference type="FunFam" id="2.30.30.40:FF:000002">
    <property type="entry name" value="abl interactor 1 isoform X1"/>
    <property type="match status" value="1"/>
</dbReference>
<proteinExistence type="inferred from homology"/>
<keyword evidence="7" id="KW-0963">Cytoplasm</keyword>
<comment type="caution">
    <text evidence="19">The sequence shown here is derived from an EMBL/GenBank/DDBJ whole genome shotgun (WGS) entry which is preliminary data.</text>
</comment>
<dbReference type="PRINTS" id="PR00452">
    <property type="entry name" value="SH3DOMAIN"/>
</dbReference>
<dbReference type="GO" id="GO:0020037">
    <property type="term" value="F:heme binding"/>
    <property type="evidence" value="ECO:0007669"/>
    <property type="project" value="InterPro"/>
</dbReference>
<dbReference type="PRINTS" id="PR00463">
    <property type="entry name" value="EP450I"/>
</dbReference>
<dbReference type="PANTHER" id="PTHR24280:SF4">
    <property type="entry name" value="CYTOCHROME P450 20A1"/>
    <property type="match status" value="1"/>
</dbReference>
<evidence type="ECO:0000256" key="4">
    <source>
        <dbReference type="ARBA" id="ARBA00010020"/>
    </source>
</evidence>
<feature type="domain" description="T-SNARE coiled-coil homology" evidence="18">
    <location>
        <begin position="503"/>
        <end position="565"/>
    </location>
</feature>
<dbReference type="PROSITE" id="PS50192">
    <property type="entry name" value="T_SNARE"/>
    <property type="match status" value="1"/>
</dbReference>
<dbReference type="SUPFAM" id="SSF48264">
    <property type="entry name" value="Cytochrome P450"/>
    <property type="match status" value="1"/>
</dbReference>
<dbReference type="GO" id="GO:0030175">
    <property type="term" value="C:filopodium"/>
    <property type="evidence" value="ECO:0007669"/>
    <property type="project" value="UniProtKB-SubCell"/>
</dbReference>
<keyword evidence="13" id="KW-0349">Heme</keyword>
<dbReference type="InterPro" id="IPR002401">
    <property type="entry name" value="Cyt_P450_E_grp-I"/>
</dbReference>
<evidence type="ECO:0000259" key="18">
    <source>
        <dbReference type="PROSITE" id="PS50192"/>
    </source>
</evidence>
<evidence type="ECO:0000313" key="20">
    <source>
        <dbReference type="Proteomes" id="UP001239994"/>
    </source>
</evidence>
<dbReference type="GO" id="GO:0005856">
    <property type="term" value="C:cytoskeleton"/>
    <property type="evidence" value="ECO:0007669"/>
    <property type="project" value="UniProtKB-SubCell"/>
</dbReference>
<dbReference type="InterPro" id="IPR052666">
    <property type="entry name" value="CYP450_20A1-like"/>
</dbReference>
<feature type="compositionally biased region" description="Low complexity" evidence="15">
    <location>
        <begin position="733"/>
        <end position="746"/>
    </location>
</feature>
<evidence type="ECO:0000256" key="5">
    <source>
        <dbReference type="ARBA" id="ARBA00010617"/>
    </source>
</evidence>
<dbReference type="InterPro" id="IPR035726">
    <property type="entry name" value="Abi2_SH3"/>
</dbReference>